<dbReference type="EMBL" id="UZAU01000542">
    <property type="status" value="NOT_ANNOTATED_CDS"/>
    <property type="molecule type" value="Genomic_DNA"/>
</dbReference>
<protein>
    <submittedName>
        <fullName evidence="2">Uncharacterized protein</fullName>
    </submittedName>
</protein>
<keyword evidence="3" id="KW-1185">Reference proteome</keyword>
<reference evidence="2" key="1">
    <citation type="submission" date="2018-11" db="EMBL/GenBank/DDBJ databases">
        <authorList>
            <person name="Grassa J C."/>
        </authorList>
    </citation>
    <scope>NUCLEOTIDE SEQUENCE [LARGE SCALE GENOMIC DNA]</scope>
</reference>
<evidence type="ECO:0000313" key="2">
    <source>
        <dbReference type="EnsemblPlants" id="cds.novel_model_5092_5bd9a17a.7.5bd9b13a"/>
    </source>
</evidence>
<sequence>MLWRNFRQSLMLLLMFLHLLLKNKRRKLQRWLLLANKNVLKARRFFPIRRHSEEVGIVGINIPYGVEIIIYMGLGDAFCISNPYKQKSRDEHYCKFLEELCFLD</sequence>
<keyword evidence="1" id="KW-0732">Signal</keyword>
<dbReference type="AlphaFoldDB" id="A0A803R4S1"/>
<reference evidence="2" key="2">
    <citation type="submission" date="2021-03" db="UniProtKB">
        <authorList>
            <consortium name="EnsemblPlants"/>
        </authorList>
    </citation>
    <scope>IDENTIFICATION</scope>
</reference>
<dbReference type="Gramene" id="novel_model_5092_5bd9a17a.7.5bd9b13a">
    <property type="protein sequence ID" value="cds.novel_model_5092_5bd9a17a.7.5bd9b13a"/>
    <property type="gene ID" value="novel_gene_2650_5bd9a17a"/>
</dbReference>
<dbReference type="EnsemblPlants" id="novel_model_5092_5bd9a17a.7.5bd9b13a">
    <property type="protein sequence ID" value="cds.novel_model_5092_5bd9a17a.7.5bd9b13a"/>
    <property type="gene ID" value="novel_gene_2650_5bd9a17a"/>
</dbReference>
<dbReference type="Proteomes" id="UP000596661">
    <property type="component" value="Chromosome 5"/>
</dbReference>
<name>A0A803R4S1_CANSA</name>
<proteinExistence type="predicted"/>
<accession>A0A803R4S1</accession>
<organism evidence="2 3">
    <name type="scientific">Cannabis sativa</name>
    <name type="common">Hemp</name>
    <name type="synonym">Marijuana</name>
    <dbReference type="NCBI Taxonomy" id="3483"/>
    <lineage>
        <taxon>Eukaryota</taxon>
        <taxon>Viridiplantae</taxon>
        <taxon>Streptophyta</taxon>
        <taxon>Embryophyta</taxon>
        <taxon>Tracheophyta</taxon>
        <taxon>Spermatophyta</taxon>
        <taxon>Magnoliopsida</taxon>
        <taxon>eudicotyledons</taxon>
        <taxon>Gunneridae</taxon>
        <taxon>Pentapetalae</taxon>
        <taxon>rosids</taxon>
        <taxon>fabids</taxon>
        <taxon>Rosales</taxon>
        <taxon>Cannabaceae</taxon>
        <taxon>Cannabis</taxon>
    </lineage>
</organism>
<feature type="signal peptide" evidence="1">
    <location>
        <begin position="1"/>
        <end position="25"/>
    </location>
</feature>
<evidence type="ECO:0000256" key="1">
    <source>
        <dbReference type="SAM" id="SignalP"/>
    </source>
</evidence>
<evidence type="ECO:0000313" key="3">
    <source>
        <dbReference type="Proteomes" id="UP000596661"/>
    </source>
</evidence>
<feature type="chain" id="PRO_5030648280" evidence="1">
    <location>
        <begin position="26"/>
        <end position="104"/>
    </location>
</feature>